<accession>A0A4R0H8Q5</accession>
<dbReference type="RefSeq" id="WP_131409938.1">
    <property type="nucleotide sequence ID" value="NZ_CATKPI010000003.1"/>
</dbReference>
<evidence type="ECO:0000313" key="1">
    <source>
        <dbReference type="EMBL" id="TCC06811.1"/>
    </source>
</evidence>
<dbReference type="EMBL" id="SJOP01000010">
    <property type="protein sequence ID" value="TCC06811.1"/>
    <property type="molecule type" value="Genomic_DNA"/>
</dbReference>
<organism evidence="1 2">
    <name type="scientific">Kosakonia quasisacchari</name>
    <dbReference type="NCBI Taxonomy" id="2529380"/>
    <lineage>
        <taxon>Bacteria</taxon>
        <taxon>Pseudomonadati</taxon>
        <taxon>Pseudomonadota</taxon>
        <taxon>Gammaproteobacteria</taxon>
        <taxon>Enterobacterales</taxon>
        <taxon>Enterobacteriaceae</taxon>
        <taxon>Kosakonia</taxon>
    </lineage>
</organism>
<dbReference type="AlphaFoldDB" id="A0A4R0H8Q5"/>
<protein>
    <submittedName>
        <fullName evidence="1">Uncharacterized protein</fullName>
    </submittedName>
</protein>
<sequence length="126" mass="13655">MTIYGERFSSVVLISHGAKAHLKIISGRNRDKGVFDFTTEVLPVTASHDEISLRIAVDGDGNHRIDWSENGNNWQFVTPDSTASAGKWIGAKAWGLRHLLSGSCTQSRGNLPARFDTTGDGKASDV</sequence>
<dbReference type="Gene3D" id="2.60.120.200">
    <property type="match status" value="1"/>
</dbReference>
<evidence type="ECO:0000313" key="2">
    <source>
        <dbReference type="Proteomes" id="UP000291793"/>
    </source>
</evidence>
<proteinExistence type="predicted"/>
<dbReference type="OrthoDB" id="9801455at2"/>
<dbReference type="Proteomes" id="UP000291793">
    <property type="component" value="Unassembled WGS sequence"/>
</dbReference>
<reference evidence="1 2" key="1">
    <citation type="submission" date="2019-02" db="EMBL/GenBank/DDBJ databases">
        <title>The draft genome of Kosakonia quasisacchari strain WCHKQ120001.</title>
        <authorList>
            <person name="Wang C."/>
            <person name="Feng Y."/>
            <person name="Zong Z."/>
        </authorList>
    </citation>
    <scope>NUCLEOTIDE SEQUENCE [LARGE SCALE GENOMIC DNA]</scope>
    <source>
        <strain evidence="1 2">WCHKQ120001</strain>
    </source>
</reference>
<name>A0A4R0H8Q5_9ENTR</name>
<keyword evidence="2" id="KW-1185">Reference proteome</keyword>
<gene>
    <name evidence="1" type="ORF">E0L21_12545</name>
</gene>
<comment type="caution">
    <text evidence="1">The sequence shown here is derived from an EMBL/GenBank/DDBJ whole genome shotgun (WGS) entry which is preliminary data.</text>
</comment>